<dbReference type="OrthoDB" id="115213at2"/>
<dbReference type="SUPFAM" id="SSF159888">
    <property type="entry name" value="YdhG-like"/>
    <property type="match status" value="1"/>
</dbReference>
<keyword evidence="3" id="KW-1185">Reference proteome</keyword>
<dbReference type="Gene3D" id="3.90.1150.200">
    <property type="match status" value="1"/>
</dbReference>
<dbReference type="AlphaFoldDB" id="A0A2Z4GAM0"/>
<accession>A0A2Z4GAM0</accession>
<gene>
    <name evidence="2" type="ORF">DJ013_08730</name>
</gene>
<name>A0A2Z4GAM0_9BACT</name>
<reference evidence="2 3" key="1">
    <citation type="submission" date="2018-05" db="EMBL/GenBank/DDBJ databases">
        <title>Complete genome sequence of Arcticibacterium luteifluviistationis SM1504T, a cytophagaceae bacterium isolated from Arctic surface seawater.</title>
        <authorList>
            <person name="Li Y."/>
            <person name="Qin Q.-L."/>
        </authorList>
    </citation>
    <scope>NUCLEOTIDE SEQUENCE [LARGE SCALE GENOMIC DNA]</scope>
    <source>
        <strain evidence="2 3">SM1504</strain>
    </source>
</reference>
<evidence type="ECO:0000259" key="1">
    <source>
        <dbReference type="Pfam" id="PF08818"/>
    </source>
</evidence>
<dbReference type="InterPro" id="IPR014922">
    <property type="entry name" value="YdhG-like"/>
</dbReference>
<dbReference type="Proteomes" id="UP000249873">
    <property type="component" value="Chromosome"/>
</dbReference>
<evidence type="ECO:0000313" key="3">
    <source>
        <dbReference type="Proteomes" id="UP000249873"/>
    </source>
</evidence>
<dbReference type="Pfam" id="PF08818">
    <property type="entry name" value="DUF1801"/>
    <property type="match status" value="1"/>
</dbReference>
<dbReference type="RefSeq" id="WP_111371383.1">
    <property type="nucleotide sequence ID" value="NZ_CP029480.1"/>
</dbReference>
<organism evidence="2 3">
    <name type="scientific">Arcticibacterium luteifluviistationis</name>
    <dbReference type="NCBI Taxonomy" id="1784714"/>
    <lineage>
        <taxon>Bacteria</taxon>
        <taxon>Pseudomonadati</taxon>
        <taxon>Bacteroidota</taxon>
        <taxon>Cytophagia</taxon>
        <taxon>Cytophagales</taxon>
        <taxon>Leadbetterellaceae</taxon>
        <taxon>Arcticibacterium</taxon>
    </lineage>
</organism>
<evidence type="ECO:0000313" key="2">
    <source>
        <dbReference type="EMBL" id="AWV98247.1"/>
    </source>
</evidence>
<proteinExistence type="predicted"/>
<dbReference type="EMBL" id="CP029480">
    <property type="protein sequence ID" value="AWV98247.1"/>
    <property type="molecule type" value="Genomic_DNA"/>
</dbReference>
<feature type="domain" description="YdhG-like" evidence="1">
    <location>
        <begin position="21"/>
        <end position="110"/>
    </location>
</feature>
<sequence length="118" mass="13406">MKGHKYHSTDEYIDMQEEPLQPILKQIRAILAKTISKAQEVISYNMPAIKFKKVLVYYAVTQKHLGFYPTSSGTAAFAEELAPYNPSKGTIRFPLDKPLPVDLIIAITKFRYEEVLAS</sequence>
<protein>
    <recommendedName>
        <fullName evidence="1">YdhG-like domain-containing protein</fullName>
    </recommendedName>
</protein>
<dbReference type="KEGG" id="als:DJ013_08730"/>